<evidence type="ECO:0000313" key="3">
    <source>
        <dbReference type="Proteomes" id="UP000193642"/>
    </source>
</evidence>
<protein>
    <submittedName>
        <fullName evidence="1">Uncharacterized protein</fullName>
    </submittedName>
</protein>
<evidence type="ECO:0000313" key="1">
    <source>
        <dbReference type="EMBL" id="ORY22258.1"/>
    </source>
</evidence>
<evidence type="ECO:0000313" key="2">
    <source>
        <dbReference type="EMBL" id="ORY45597.1"/>
    </source>
</evidence>
<sequence length="204" mass="22898">MGRTHPLSLRLRGLINWPSNVRHPVLASYVRHIFQNQLVAEPGIRASTTGLWVNVTVFGEDHSKLLQHPKISGSSPEQRSINFSSVSIVDALGRGERRISELAGSKSKKEFHKALFKDVPQTELVKERTQEKYNGTSPLLARAQKDGVLDALQVYRDVPIHLQVNIIRNPILNAEILAQYVAKQLSQNKQLPRIYKSLLGKLTA</sequence>
<gene>
    <name evidence="2" type="ORF">BCR33DRAFT_716255</name>
    <name evidence="1" type="ORF">BCR33DRAFT_728815</name>
</gene>
<name>A0A1Y2AI46_9FUNG</name>
<dbReference type="Proteomes" id="UP000193642">
    <property type="component" value="Unassembled WGS sequence"/>
</dbReference>
<organism evidence="1 3">
    <name type="scientific">Rhizoclosmatium globosum</name>
    <dbReference type="NCBI Taxonomy" id="329046"/>
    <lineage>
        <taxon>Eukaryota</taxon>
        <taxon>Fungi</taxon>
        <taxon>Fungi incertae sedis</taxon>
        <taxon>Chytridiomycota</taxon>
        <taxon>Chytridiomycota incertae sedis</taxon>
        <taxon>Chytridiomycetes</taxon>
        <taxon>Chytridiales</taxon>
        <taxon>Chytriomycetaceae</taxon>
        <taxon>Rhizoclosmatium</taxon>
    </lineage>
</organism>
<dbReference type="EMBL" id="MCGO01000183">
    <property type="protein sequence ID" value="ORY22258.1"/>
    <property type="molecule type" value="Genomic_DNA"/>
</dbReference>
<reference evidence="1 3" key="1">
    <citation type="submission" date="2016-07" db="EMBL/GenBank/DDBJ databases">
        <title>Pervasive Adenine N6-methylation of Active Genes in Fungi.</title>
        <authorList>
            <consortium name="DOE Joint Genome Institute"/>
            <person name="Mondo S.J."/>
            <person name="Dannebaum R.O."/>
            <person name="Kuo R.C."/>
            <person name="Labutti K."/>
            <person name="Haridas S."/>
            <person name="Kuo A."/>
            <person name="Salamov A."/>
            <person name="Ahrendt S.R."/>
            <person name="Lipzen A."/>
            <person name="Sullivan W."/>
            <person name="Andreopoulos W.B."/>
            <person name="Clum A."/>
            <person name="Lindquist E."/>
            <person name="Daum C."/>
            <person name="Ramamoorthy G.K."/>
            <person name="Gryganskyi A."/>
            <person name="Culley D."/>
            <person name="Magnuson J.K."/>
            <person name="James T.Y."/>
            <person name="O'Malley M.A."/>
            <person name="Stajich J.E."/>
            <person name="Spatafora J.W."/>
            <person name="Visel A."/>
            <person name="Grigoriev I.V."/>
        </authorList>
    </citation>
    <scope>NUCLEOTIDE SEQUENCE [LARGE SCALE GENOMIC DNA]</scope>
    <source>
        <strain evidence="1 3">JEL800</strain>
    </source>
</reference>
<comment type="caution">
    <text evidence="1">The sequence shown here is derived from an EMBL/GenBank/DDBJ whole genome shotgun (WGS) entry which is preliminary data.</text>
</comment>
<dbReference type="AlphaFoldDB" id="A0A1Y2AI46"/>
<dbReference type="EMBL" id="MCGO01000019">
    <property type="protein sequence ID" value="ORY45597.1"/>
    <property type="molecule type" value="Genomic_DNA"/>
</dbReference>
<accession>A0A1Y2AI46</accession>
<proteinExistence type="predicted"/>
<keyword evidence="3" id="KW-1185">Reference proteome</keyword>
<dbReference type="OrthoDB" id="2095183at2759"/>